<dbReference type="GO" id="GO:0097320">
    <property type="term" value="P:plasma membrane tubulation"/>
    <property type="evidence" value="ECO:0007669"/>
    <property type="project" value="TreeGrafter"/>
</dbReference>
<evidence type="ECO:0000259" key="16">
    <source>
        <dbReference type="PROSITE" id="PS51741"/>
    </source>
</evidence>
<dbReference type="InterPro" id="IPR031160">
    <property type="entry name" value="F_BAR_dom"/>
</dbReference>
<evidence type="ECO:0000256" key="4">
    <source>
        <dbReference type="ARBA" id="ARBA00022443"/>
    </source>
</evidence>
<dbReference type="CDD" id="cd11843">
    <property type="entry name" value="SH3_PACSIN"/>
    <property type="match status" value="1"/>
</dbReference>
<evidence type="ECO:0000256" key="1">
    <source>
        <dbReference type="ARBA" id="ARBA00004184"/>
    </source>
</evidence>
<dbReference type="GO" id="GO:0030100">
    <property type="term" value="P:regulation of endocytosis"/>
    <property type="evidence" value="ECO:0007669"/>
    <property type="project" value="TreeGrafter"/>
</dbReference>
<evidence type="ECO:0000256" key="7">
    <source>
        <dbReference type="ARBA" id="ARBA00022553"/>
    </source>
</evidence>
<dbReference type="PROSITE" id="PS50002">
    <property type="entry name" value="SH3"/>
    <property type="match status" value="1"/>
</dbReference>
<dbReference type="Gene3D" id="2.30.30.40">
    <property type="entry name" value="SH3 Domains"/>
    <property type="match status" value="1"/>
</dbReference>
<evidence type="ECO:0000256" key="5">
    <source>
        <dbReference type="ARBA" id="ARBA00022475"/>
    </source>
</evidence>
<evidence type="ECO:0000259" key="15">
    <source>
        <dbReference type="PROSITE" id="PS50002"/>
    </source>
</evidence>
<feature type="coiled-coil region" evidence="14">
    <location>
        <begin position="167"/>
        <end position="194"/>
    </location>
</feature>
<evidence type="ECO:0000256" key="11">
    <source>
        <dbReference type="ARBA" id="ARBA00064966"/>
    </source>
</evidence>
<evidence type="ECO:0000256" key="2">
    <source>
        <dbReference type="ARBA" id="ARBA00004236"/>
    </source>
</evidence>
<dbReference type="SUPFAM" id="SSF103657">
    <property type="entry name" value="BAR/IMD domain-like"/>
    <property type="match status" value="1"/>
</dbReference>
<evidence type="ECO:0000256" key="13">
    <source>
        <dbReference type="PROSITE-ProRule" id="PRU01077"/>
    </source>
</evidence>
<dbReference type="PANTHER" id="PTHR23065">
    <property type="entry name" value="PROLINE-SERINE-THREONINE PHOSPHATASE INTERACTING PROTEIN 1"/>
    <property type="match status" value="1"/>
</dbReference>
<comment type="subunit">
    <text evidence="11">Homodimer. May form heterooligomers with other PACSINs. Interacts (via SH3 domain) with DNM1, SYNJ1 and WASL. Interacts with TRPV4.</text>
</comment>
<evidence type="ECO:0000256" key="10">
    <source>
        <dbReference type="ARBA" id="ARBA00055545"/>
    </source>
</evidence>
<dbReference type="InterPro" id="IPR036028">
    <property type="entry name" value="SH3-like_dom_sf"/>
</dbReference>
<dbReference type="FunFam" id="2.30.30.40:FF:000014">
    <property type="entry name" value="Kinase C and casein kinase substrate in neurons protein"/>
    <property type="match status" value="1"/>
</dbReference>
<keyword evidence="4 12" id="KW-0728">SH3 domain</keyword>
<evidence type="ECO:0000313" key="17">
    <source>
        <dbReference type="EMBL" id="MDE48239.1"/>
    </source>
</evidence>
<organism evidence="17">
    <name type="scientific">Aceria tosichella</name>
    <name type="common">wheat curl mite</name>
    <dbReference type="NCBI Taxonomy" id="561515"/>
    <lineage>
        <taxon>Eukaryota</taxon>
        <taxon>Metazoa</taxon>
        <taxon>Ecdysozoa</taxon>
        <taxon>Arthropoda</taxon>
        <taxon>Chelicerata</taxon>
        <taxon>Arachnida</taxon>
        <taxon>Acari</taxon>
        <taxon>Acariformes</taxon>
        <taxon>Trombidiformes</taxon>
        <taxon>Prostigmata</taxon>
        <taxon>Eupodina</taxon>
        <taxon>Eriophyoidea</taxon>
        <taxon>Eriophyidae</taxon>
        <taxon>Eriophyinae</taxon>
        <taxon>Aceriini</taxon>
        <taxon>Aceria</taxon>
    </lineage>
</organism>
<comment type="function">
    <text evidence="10">Plays a role in endocytosis and regulates internalization of plasma membrane proteins. Overexpression impairs internalization of SLC2A1/GLUT1 and TRPV4 and increases the levels of SLC2A1/GLUT1 and TRPV4 at the cell membrane. Inhibits the TRPV4 calcium channel activity.</text>
</comment>
<name>A0A6G1SCZ5_9ACAR</name>
<dbReference type="PANTHER" id="PTHR23065:SF11">
    <property type="entry name" value="SYNDAPIN, ISOFORM C"/>
    <property type="match status" value="1"/>
</dbReference>
<keyword evidence="6" id="KW-0963">Cytoplasm</keyword>
<dbReference type="GO" id="GO:0005886">
    <property type="term" value="C:plasma membrane"/>
    <property type="evidence" value="ECO:0007669"/>
    <property type="project" value="UniProtKB-SubCell"/>
</dbReference>
<dbReference type="GO" id="GO:0007010">
    <property type="term" value="P:cytoskeleton organization"/>
    <property type="evidence" value="ECO:0007669"/>
    <property type="project" value="TreeGrafter"/>
</dbReference>
<dbReference type="InterPro" id="IPR001452">
    <property type="entry name" value="SH3_domain"/>
</dbReference>
<dbReference type="SMART" id="SM00326">
    <property type="entry name" value="SH3"/>
    <property type="match status" value="1"/>
</dbReference>
<reference evidence="17" key="1">
    <citation type="submission" date="2018-10" db="EMBL/GenBank/DDBJ databases">
        <title>Transcriptome assembly of Aceria tosichella (Wheat curl mite) Type 2.</title>
        <authorList>
            <person name="Scully E.D."/>
            <person name="Geib S.M."/>
            <person name="Palmer N.A."/>
            <person name="Gupta A.K."/>
            <person name="Sarath G."/>
            <person name="Tatineni S."/>
        </authorList>
    </citation>
    <scope>NUCLEOTIDE SEQUENCE</scope>
    <source>
        <strain evidence="17">LincolnNE</strain>
    </source>
</reference>
<dbReference type="CDD" id="cd07655">
    <property type="entry name" value="F-BAR_PACSIN"/>
    <property type="match status" value="1"/>
</dbReference>
<evidence type="ECO:0000256" key="9">
    <source>
        <dbReference type="ARBA" id="ARBA00023136"/>
    </source>
</evidence>
<keyword evidence="5" id="KW-1003">Cell membrane</keyword>
<keyword evidence="8 13" id="KW-0175">Coiled coil</keyword>
<dbReference type="SMART" id="SM00055">
    <property type="entry name" value="FCH"/>
    <property type="match status" value="1"/>
</dbReference>
<dbReference type="SUPFAM" id="SSF50044">
    <property type="entry name" value="SH3-domain"/>
    <property type="match status" value="1"/>
</dbReference>
<dbReference type="PROSITE" id="PS51741">
    <property type="entry name" value="F_BAR"/>
    <property type="match status" value="1"/>
</dbReference>
<dbReference type="InterPro" id="IPR027267">
    <property type="entry name" value="AH/BAR_dom_sf"/>
</dbReference>
<evidence type="ECO:0000256" key="3">
    <source>
        <dbReference type="ARBA" id="ARBA00004496"/>
    </source>
</evidence>
<dbReference type="GO" id="GO:0005768">
    <property type="term" value="C:endosome"/>
    <property type="evidence" value="ECO:0007669"/>
    <property type="project" value="TreeGrafter"/>
</dbReference>
<keyword evidence="17" id="KW-0418">Kinase</keyword>
<evidence type="ECO:0000256" key="12">
    <source>
        <dbReference type="PROSITE-ProRule" id="PRU00192"/>
    </source>
</evidence>
<dbReference type="AlphaFoldDB" id="A0A6G1SCZ5"/>
<keyword evidence="9" id="KW-0472">Membrane</keyword>
<feature type="domain" description="F-BAR" evidence="16">
    <location>
        <begin position="1"/>
        <end position="262"/>
    </location>
</feature>
<gene>
    <name evidence="17" type="primary">Pacsin1</name>
    <name evidence="17" type="ORF">g.17852</name>
</gene>
<proteinExistence type="predicted"/>
<dbReference type="GO" id="GO:0016301">
    <property type="term" value="F:kinase activity"/>
    <property type="evidence" value="ECO:0007669"/>
    <property type="project" value="UniProtKB-KW"/>
</dbReference>
<evidence type="ECO:0000256" key="8">
    <source>
        <dbReference type="ARBA" id="ARBA00023054"/>
    </source>
</evidence>
<dbReference type="FunFam" id="1.20.1270.60:FF:000009">
    <property type="entry name" value="Protein kinase C and casein kinase substrate in neurons 2"/>
    <property type="match status" value="1"/>
</dbReference>
<dbReference type="GO" id="GO:0005543">
    <property type="term" value="F:phospholipid binding"/>
    <property type="evidence" value="ECO:0007669"/>
    <property type="project" value="TreeGrafter"/>
</dbReference>
<keyword evidence="17" id="KW-0808">Transferase</keyword>
<dbReference type="PRINTS" id="PR00452">
    <property type="entry name" value="SH3DOMAIN"/>
</dbReference>
<protein>
    <submittedName>
        <fullName evidence="17">Protein kinase C and casein kinase substrate in neurons protein 1</fullName>
    </submittedName>
</protein>
<evidence type="ECO:0000256" key="6">
    <source>
        <dbReference type="ARBA" id="ARBA00022490"/>
    </source>
</evidence>
<sequence length="407" mass="47318">MPYHYKKTTKRIEDGFKLCNDLVQLVQERCDIEKNYAKSLSSWSNKWNNTISRGPEYGTTEAAWKALLTEADRLNELHLLVKDKLMENVIGKIKQWQKEKFHRSMMQLKEKKELDDEFKKVQKPWAKALERVNKCKHDYHTACKVERTLSNQERNASSDSSFSPDQLQKIRERVAKAQEEVSKSKERYEIALKDIGQMNHGYMTEMTQVFQKCQAMEEERLKFFKDVLFDIHDCLNISTNPELPNIYEEFKHSIQNADAAKDIKWWSNTYGIGMNTSWPQFEAFSEEFRDIIKDPKVKKVVLSNDGVTLINQHRFNEELPEWNDSFTTNGSVADSGELTASSHGGGVSVRALYDYEGAEGDELTFKQGDVFEKLEDEDEQGWCKGRKGDQIGLYPANYVEVITEKDR</sequence>
<feature type="domain" description="SH3" evidence="15">
    <location>
        <begin position="344"/>
        <end position="404"/>
    </location>
</feature>
<dbReference type="Pfam" id="PF00018">
    <property type="entry name" value="SH3_1"/>
    <property type="match status" value="1"/>
</dbReference>
<keyword evidence="7" id="KW-0597">Phosphoprotein</keyword>
<dbReference type="InterPro" id="IPR001060">
    <property type="entry name" value="FCH_dom"/>
</dbReference>
<evidence type="ECO:0000256" key="14">
    <source>
        <dbReference type="SAM" id="Coils"/>
    </source>
</evidence>
<accession>A0A6G1SCZ5</accession>
<dbReference type="Pfam" id="PF00611">
    <property type="entry name" value="FCH"/>
    <property type="match status" value="1"/>
</dbReference>
<dbReference type="Gene3D" id="1.20.1270.60">
    <property type="entry name" value="Arfaptin homology (AH) domain/BAR domain"/>
    <property type="match status" value="1"/>
</dbReference>
<dbReference type="EMBL" id="GGYP01003468">
    <property type="protein sequence ID" value="MDE48239.1"/>
    <property type="molecule type" value="Transcribed_RNA"/>
</dbReference>
<comment type="subcellular location">
    <subcellularLocation>
        <location evidence="2">Cell membrane</location>
    </subcellularLocation>
    <subcellularLocation>
        <location evidence="3">Cytoplasm</location>
    </subcellularLocation>
    <subcellularLocation>
        <location evidence="1">Endomembrane system</location>
        <topology evidence="1">Peripheral membrane protein</topology>
    </subcellularLocation>
</comment>